<organism evidence="3 4">
    <name type="scientific">Naganishia liquefaciens</name>
    <dbReference type="NCBI Taxonomy" id="104408"/>
    <lineage>
        <taxon>Eukaryota</taxon>
        <taxon>Fungi</taxon>
        <taxon>Dikarya</taxon>
        <taxon>Basidiomycota</taxon>
        <taxon>Agaricomycotina</taxon>
        <taxon>Tremellomycetes</taxon>
        <taxon>Filobasidiales</taxon>
        <taxon>Filobasidiaceae</taxon>
        <taxon>Naganishia</taxon>
    </lineage>
</organism>
<gene>
    <name evidence="3" type="ORF">NliqN6_2949</name>
</gene>
<dbReference type="InterPro" id="IPR039156">
    <property type="entry name" value="PHAF1/BROMI"/>
</dbReference>
<dbReference type="GO" id="GO:0005802">
    <property type="term" value="C:trans-Golgi network"/>
    <property type="evidence" value="ECO:0007669"/>
    <property type="project" value="TreeGrafter"/>
</dbReference>
<reference evidence="3" key="1">
    <citation type="submission" date="2020-07" db="EMBL/GenBank/DDBJ databases">
        <title>Draft Genome Sequence of a Deep-Sea Yeast, Naganishia (Cryptococcus) liquefaciens strain N6.</title>
        <authorList>
            <person name="Han Y.W."/>
            <person name="Kajitani R."/>
            <person name="Morimoto H."/>
            <person name="Parhat M."/>
            <person name="Tsubouchi H."/>
            <person name="Bakenova O."/>
            <person name="Ogata M."/>
            <person name="Argunhan B."/>
            <person name="Aoki R."/>
            <person name="Kajiwara S."/>
            <person name="Itoh T."/>
            <person name="Iwasaki H."/>
        </authorList>
    </citation>
    <scope>NUCLEOTIDE SEQUENCE</scope>
    <source>
        <strain evidence="3">N6</strain>
    </source>
</reference>
<name>A0A8H3YFT9_9TREE</name>
<proteinExistence type="inferred from homology"/>
<dbReference type="OrthoDB" id="411211at2759"/>
<dbReference type="InterPro" id="IPR005373">
    <property type="entry name" value="PHAF1"/>
</dbReference>
<dbReference type="EMBL" id="BLZA01000018">
    <property type="protein sequence ID" value="GHJ86547.1"/>
    <property type="molecule type" value="Genomic_DNA"/>
</dbReference>
<comment type="caution">
    <text evidence="3">The sequence shown here is derived from an EMBL/GenBank/DDBJ whole genome shotgun (WGS) entry which is preliminary data.</text>
</comment>
<protein>
    <submittedName>
        <fullName evidence="3">Uncharacterized protein</fullName>
    </submittedName>
</protein>
<comment type="similarity">
    <text evidence="1">Belongs to the PHAF1 family.</text>
</comment>
<dbReference type="PANTHER" id="PTHR13465">
    <property type="entry name" value="UPF0183 PROTEIN"/>
    <property type="match status" value="1"/>
</dbReference>
<evidence type="ECO:0000313" key="4">
    <source>
        <dbReference type="Proteomes" id="UP000620104"/>
    </source>
</evidence>
<dbReference type="PANTHER" id="PTHR13465:SF2">
    <property type="entry name" value="PHAGOSOME ASSEMBLY FACTOR 1"/>
    <property type="match status" value="1"/>
</dbReference>
<dbReference type="Proteomes" id="UP000620104">
    <property type="component" value="Unassembled WGS sequence"/>
</dbReference>
<dbReference type="Pfam" id="PF03676">
    <property type="entry name" value="PHAF1"/>
    <property type="match status" value="1"/>
</dbReference>
<keyword evidence="4" id="KW-1185">Reference proteome</keyword>
<dbReference type="AlphaFoldDB" id="A0A8H3YFT9"/>
<feature type="region of interest" description="Disordered" evidence="2">
    <location>
        <begin position="125"/>
        <end position="144"/>
    </location>
</feature>
<evidence type="ECO:0000256" key="1">
    <source>
        <dbReference type="ARBA" id="ARBA00024339"/>
    </source>
</evidence>
<dbReference type="GO" id="GO:0043001">
    <property type="term" value="P:Golgi to plasma membrane protein transport"/>
    <property type="evidence" value="ECO:0007669"/>
    <property type="project" value="TreeGrafter"/>
</dbReference>
<evidence type="ECO:0000313" key="3">
    <source>
        <dbReference type="EMBL" id="GHJ86547.1"/>
    </source>
</evidence>
<accession>A0A8H3YFT9</accession>
<evidence type="ECO:0000256" key="2">
    <source>
        <dbReference type="SAM" id="MobiDB-lite"/>
    </source>
</evidence>
<sequence>MSRHDVLTLIPGTALGSYTLGVTLWHVLETLRARGDERAVSVRWDREDPKSPVIVDAPEGVSLVFPQTGPPYHQLLHLMVLQLGPDDREKNSSRRATEVVYDGGTLIGSDVPSRLTRGTITQRFGPSFARREQRSSSAASRMTAHEGQVTYPGVIFSTKAEEEDVVRSIAVVARGKEEELFVRTYMERLSGGKGPWEVWKSPEKGVEGSIAYCEIHPGKGITLHFSAGANHAESPYDVVLGNTTSQDLLADLGPPARRYWKDDPRFTADEASASGSQGCWWNYFELGLDFLVGEASEGTVSKIMVHSNIPGTAAFQRHARCPWTIRTTEGTRELTLGSTIQDFADAFPLGDARRSSVRGGTAEGRTVRIDRLDEPQMAGIKGIEPSQLLDVENMVVEGGSTGITSVLLF</sequence>